<keyword evidence="3" id="KW-1185">Reference proteome</keyword>
<dbReference type="SUPFAM" id="SSF46785">
    <property type="entry name" value="Winged helix' DNA-binding domain"/>
    <property type="match status" value="1"/>
</dbReference>
<evidence type="ECO:0008006" key="4">
    <source>
        <dbReference type="Google" id="ProtNLM"/>
    </source>
</evidence>
<dbReference type="KEGG" id="tsu:Tresu_2711"/>
<evidence type="ECO:0000313" key="3">
    <source>
        <dbReference type="Proteomes" id="UP000006852"/>
    </source>
</evidence>
<name>F2NYR8_TRES6</name>
<keyword evidence="2" id="KW-0614">Plasmid</keyword>
<organism evidence="2 3">
    <name type="scientific">Treponema succinifaciens (strain ATCC 33096 / DSM 2489 / 6091)</name>
    <dbReference type="NCBI Taxonomy" id="869209"/>
    <lineage>
        <taxon>Bacteria</taxon>
        <taxon>Pseudomonadati</taxon>
        <taxon>Spirochaetota</taxon>
        <taxon>Spirochaetia</taxon>
        <taxon>Spirochaetales</taxon>
        <taxon>Treponemataceae</taxon>
        <taxon>Treponema</taxon>
    </lineage>
</organism>
<dbReference type="RefSeq" id="WP_013702809.1">
    <property type="nucleotide sequence ID" value="NC_015386.1"/>
</dbReference>
<dbReference type="HOGENOM" id="CLU_792116_0_0_12"/>
<reference evidence="3" key="1">
    <citation type="submission" date="2011-04" db="EMBL/GenBank/DDBJ databases">
        <title>The complete genome of plasmid of Treponema succinifaciens DSM 2489.</title>
        <authorList>
            <person name="Lucas S."/>
            <person name="Copeland A."/>
            <person name="Lapidus A."/>
            <person name="Bruce D."/>
            <person name="Goodwin L."/>
            <person name="Pitluck S."/>
            <person name="Peters L."/>
            <person name="Kyrpides N."/>
            <person name="Mavromatis K."/>
            <person name="Ivanova N."/>
            <person name="Ovchinnikova G."/>
            <person name="Teshima H."/>
            <person name="Detter J.C."/>
            <person name="Tapia R."/>
            <person name="Han C."/>
            <person name="Land M."/>
            <person name="Hauser L."/>
            <person name="Markowitz V."/>
            <person name="Cheng J.-F."/>
            <person name="Hugenholtz P."/>
            <person name="Woyke T."/>
            <person name="Wu D."/>
            <person name="Gronow S."/>
            <person name="Wellnitz S."/>
            <person name="Brambilla E."/>
            <person name="Klenk H.-P."/>
            <person name="Eisen J.A."/>
        </authorList>
    </citation>
    <scope>NUCLEOTIDE SEQUENCE [LARGE SCALE GENOMIC DNA]</scope>
    <source>
        <strain evidence="3">ATCC 33096 / DSM 2489 / 6091</strain>
        <plasmid evidence="3">Plasmid pTRESU01</plasmid>
    </source>
</reference>
<dbReference type="EMBL" id="CP002632">
    <property type="protein sequence ID" value="AEB15567.1"/>
    <property type="molecule type" value="Genomic_DNA"/>
</dbReference>
<evidence type="ECO:0000313" key="2">
    <source>
        <dbReference type="EMBL" id="AEB15567.1"/>
    </source>
</evidence>
<feature type="region of interest" description="Disordered" evidence="1">
    <location>
        <begin position="103"/>
        <end position="143"/>
    </location>
</feature>
<dbReference type="eggNOG" id="COG3935">
    <property type="taxonomic scope" value="Bacteria"/>
</dbReference>
<sequence length="350" mass="40081">MNADNIPDSNYIHIERWMYKLDLNLSEIAILACIHGFCQDGESFFKGSVEYLQVWSNSGRSTVFSALKKLVERKLIVKKILSVNGKLYPVYYTVRSRRSYQENAERNKKIKSSSVSPKNGLESETQTEIVQKLDESSPESGPNNIALHDLKNAAGEEADSLLAARLNFISQKLQKTFGCDPYSKKFRQKLNLLFESKGFDDGRAGEFIQFVADKTRAKNPESIPALFRSLVFAEDVVADFIMRTYEPKKDENQESNSYVECPCCGEKNKLKVFNCKKCDFTFADKADSLKVLQAKQIYELSPEKKSQFESEVNEVISSFDFRKLMNPAERIRQKDMFDRVYKKYGIVVGK</sequence>
<proteinExistence type="predicted"/>
<gene>
    <name evidence="2" type="ordered locus">Tresu_2711</name>
</gene>
<dbReference type="AlphaFoldDB" id="F2NYR8"/>
<dbReference type="GeneID" id="302999898"/>
<feature type="compositionally biased region" description="Polar residues" evidence="1">
    <location>
        <begin position="112"/>
        <end position="129"/>
    </location>
</feature>
<accession>F2NYR8</accession>
<evidence type="ECO:0000256" key="1">
    <source>
        <dbReference type="SAM" id="MobiDB-lite"/>
    </source>
</evidence>
<dbReference type="OrthoDB" id="1821976at2"/>
<protein>
    <recommendedName>
        <fullName evidence="4">Helix-turn-helix domain-containing protein</fullName>
    </recommendedName>
</protein>
<dbReference type="InterPro" id="IPR036390">
    <property type="entry name" value="WH_DNA-bd_sf"/>
</dbReference>
<geneLocation type="plasmid" evidence="2 3">
    <name>pTRESU01</name>
</geneLocation>
<dbReference type="Proteomes" id="UP000006852">
    <property type="component" value="Plasmid pTRESU01"/>
</dbReference>